<feature type="region of interest" description="Disordered" evidence="1">
    <location>
        <begin position="1"/>
        <end position="36"/>
    </location>
</feature>
<reference evidence="2" key="1">
    <citation type="submission" date="2014-09" db="EMBL/GenBank/DDBJ databases">
        <authorList>
            <person name="Magalhaes I.L.F."/>
            <person name="Oliveira U."/>
            <person name="Santos F.R."/>
            <person name="Vidigal T.H.D.A."/>
            <person name="Brescovit A.D."/>
            <person name="Santos A.J."/>
        </authorList>
    </citation>
    <scope>NUCLEOTIDE SEQUENCE</scope>
    <source>
        <tissue evidence="2">Shoot tissue taken approximately 20 cm above the soil surface</tissue>
    </source>
</reference>
<protein>
    <submittedName>
        <fullName evidence="2">Uncharacterized protein</fullName>
    </submittedName>
</protein>
<proteinExistence type="predicted"/>
<name>A0A0A9HJE8_ARUDO</name>
<reference evidence="2" key="2">
    <citation type="journal article" date="2015" name="Data Brief">
        <title>Shoot transcriptome of the giant reed, Arundo donax.</title>
        <authorList>
            <person name="Barrero R.A."/>
            <person name="Guerrero F.D."/>
            <person name="Moolhuijzen P."/>
            <person name="Goolsby J.A."/>
            <person name="Tidwell J."/>
            <person name="Bellgard S.E."/>
            <person name="Bellgard M.I."/>
        </authorList>
    </citation>
    <scope>NUCLEOTIDE SEQUENCE</scope>
    <source>
        <tissue evidence="2">Shoot tissue taken approximately 20 cm above the soil surface</tissue>
    </source>
</reference>
<dbReference type="AlphaFoldDB" id="A0A0A9HJE8"/>
<feature type="compositionally biased region" description="Polar residues" evidence="1">
    <location>
        <begin position="23"/>
        <end position="36"/>
    </location>
</feature>
<organism evidence="2">
    <name type="scientific">Arundo donax</name>
    <name type="common">Giant reed</name>
    <name type="synonym">Donax arundinaceus</name>
    <dbReference type="NCBI Taxonomy" id="35708"/>
    <lineage>
        <taxon>Eukaryota</taxon>
        <taxon>Viridiplantae</taxon>
        <taxon>Streptophyta</taxon>
        <taxon>Embryophyta</taxon>
        <taxon>Tracheophyta</taxon>
        <taxon>Spermatophyta</taxon>
        <taxon>Magnoliopsida</taxon>
        <taxon>Liliopsida</taxon>
        <taxon>Poales</taxon>
        <taxon>Poaceae</taxon>
        <taxon>PACMAD clade</taxon>
        <taxon>Arundinoideae</taxon>
        <taxon>Arundineae</taxon>
        <taxon>Arundo</taxon>
    </lineage>
</organism>
<dbReference type="EMBL" id="GBRH01161014">
    <property type="protein sequence ID" value="JAE36882.1"/>
    <property type="molecule type" value="Transcribed_RNA"/>
</dbReference>
<accession>A0A0A9HJE8</accession>
<evidence type="ECO:0000313" key="2">
    <source>
        <dbReference type="EMBL" id="JAE36882.1"/>
    </source>
</evidence>
<evidence type="ECO:0000256" key="1">
    <source>
        <dbReference type="SAM" id="MobiDB-lite"/>
    </source>
</evidence>
<sequence>MPLVSGHAKNQSPAPMARPAGSRVSSPTASEPQNQG</sequence>